<evidence type="ECO:0000256" key="10">
    <source>
        <dbReference type="SAM" id="SignalP"/>
    </source>
</evidence>
<evidence type="ECO:0000256" key="3">
    <source>
        <dbReference type="ARBA" id="ARBA00022622"/>
    </source>
</evidence>
<keyword evidence="3" id="KW-0336">GPI-anchor</keyword>
<gene>
    <name evidence="12" type="ORF">LIER_21574</name>
</gene>
<dbReference type="PANTHER" id="PTHR31044">
    <property type="entry name" value="BETA-1,3 GLUCANASE"/>
    <property type="match status" value="1"/>
</dbReference>
<dbReference type="AlphaFoldDB" id="A0AAV3QRR9"/>
<dbReference type="GO" id="GO:0005886">
    <property type="term" value="C:plasma membrane"/>
    <property type="evidence" value="ECO:0007669"/>
    <property type="project" value="UniProtKB-SubCell"/>
</dbReference>
<dbReference type="Gene3D" id="1.20.58.1040">
    <property type="match status" value="1"/>
</dbReference>
<dbReference type="InterPro" id="IPR044788">
    <property type="entry name" value="X8_dom_prot"/>
</dbReference>
<dbReference type="FunFam" id="1.20.58.1040:FF:000001">
    <property type="entry name" value="Glucan endo-1,3-beta-glucosidase 4"/>
    <property type="match status" value="1"/>
</dbReference>
<feature type="region of interest" description="Disordered" evidence="9">
    <location>
        <begin position="126"/>
        <end position="176"/>
    </location>
</feature>
<evidence type="ECO:0000256" key="2">
    <source>
        <dbReference type="ARBA" id="ARBA00022475"/>
    </source>
</evidence>
<feature type="domain" description="X8" evidence="11">
    <location>
        <begin position="32"/>
        <end position="116"/>
    </location>
</feature>
<keyword evidence="4 10" id="KW-0732">Signal</keyword>
<evidence type="ECO:0000259" key="11">
    <source>
        <dbReference type="SMART" id="SM00768"/>
    </source>
</evidence>
<accession>A0AAV3QRR9</accession>
<evidence type="ECO:0000313" key="12">
    <source>
        <dbReference type="EMBL" id="GAA0166419.1"/>
    </source>
</evidence>
<evidence type="ECO:0000256" key="1">
    <source>
        <dbReference type="ARBA" id="ARBA00004609"/>
    </source>
</evidence>
<evidence type="ECO:0000313" key="13">
    <source>
        <dbReference type="Proteomes" id="UP001454036"/>
    </source>
</evidence>
<name>A0AAV3QRR9_LITER</name>
<evidence type="ECO:0000256" key="5">
    <source>
        <dbReference type="ARBA" id="ARBA00023136"/>
    </source>
</evidence>
<keyword evidence="2" id="KW-1003">Cell membrane</keyword>
<sequence length="197" mass="20225">MAPLSKEVVGVNLKLLPLIILCSFSENVVGASWCVARNDASDEVLQLALDYACASGADCTTIQQSGLCFLPNTLTAHASYAFNSYFQLKAMAPGSCNFSGTSTIAKTDPSYGSCVYPSSLSTARGTISTGTPGGGATTNPTPTLTVPSPPGATSPLYSPGGLTPGTAQIPDPPNSVATSRVSIMKTLLHGFLIIFLN</sequence>
<evidence type="ECO:0000256" key="6">
    <source>
        <dbReference type="ARBA" id="ARBA00023157"/>
    </source>
</evidence>
<keyword evidence="6" id="KW-1015">Disulfide bond</keyword>
<comment type="caution">
    <text evidence="12">The sequence shown here is derived from an EMBL/GenBank/DDBJ whole genome shotgun (WGS) entry which is preliminary data.</text>
</comment>
<dbReference type="Proteomes" id="UP001454036">
    <property type="component" value="Unassembled WGS sequence"/>
</dbReference>
<dbReference type="PANTHER" id="PTHR31044:SF47">
    <property type="entry name" value="CARBOHYDRATE-BINDING X8 DOMAIN SUPERFAMILY PROTEIN"/>
    <property type="match status" value="1"/>
</dbReference>
<dbReference type="InterPro" id="IPR012946">
    <property type="entry name" value="X8"/>
</dbReference>
<evidence type="ECO:0000256" key="8">
    <source>
        <dbReference type="ARBA" id="ARBA00023288"/>
    </source>
</evidence>
<evidence type="ECO:0000256" key="4">
    <source>
        <dbReference type="ARBA" id="ARBA00022729"/>
    </source>
</evidence>
<keyword evidence="13" id="KW-1185">Reference proteome</keyword>
<organism evidence="12 13">
    <name type="scientific">Lithospermum erythrorhizon</name>
    <name type="common">Purple gromwell</name>
    <name type="synonym">Lithospermum officinale var. erythrorhizon</name>
    <dbReference type="NCBI Taxonomy" id="34254"/>
    <lineage>
        <taxon>Eukaryota</taxon>
        <taxon>Viridiplantae</taxon>
        <taxon>Streptophyta</taxon>
        <taxon>Embryophyta</taxon>
        <taxon>Tracheophyta</taxon>
        <taxon>Spermatophyta</taxon>
        <taxon>Magnoliopsida</taxon>
        <taxon>eudicotyledons</taxon>
        <taxon>Gunneridae</taxon>
        <taxon>Pentapetalae</taxon>
        <taxon>asterids</taxon>
        <taxon>lamiids</taxon>
        <taxon>Boraginales</taxon>
        <taxon>Boraginaceae</taxon>
        <taxon>Boraginoideae</taxon>
        <taxon>Lithospermeae</taxon>
        <taxon>Lithospermum</taxon>
    </lineage>
</organism>
<dbReference type="GO" id="GO:0009506">
    <property type="term" value="C:plasmodesma"/>
    <property type="evidence" value="ECO:0007669"/>
    <property type="project" value="UniProtKB-ARBA"/>
</dbReference>
<dbReference type="Pfam" id="PF07983">
    <property type="entry name" value="X8"/>
    <property type="match status" value="1"/>
</dbReference>
<feature type="signal peptide" evidence="10">
    <location>
        <begin position="1"/>
        <end position="30"/>
    </location>
</feature>
<keyword evidence="8" id="KW-0449">Lipoprotein</keyword>
<comment type="subcellular location">
    <subcellularLocation>
        <location evidence="1">Cell membrane</location>
        <topology evidence="1">Lipid-anchor</topology>
        <topology evidence="1">GPI-anchor</topology>
    </subcellularLocation>
</comment>
<evidence type="ECO:0000256" key="7">
    <source>
        <dbReference type="ARBA" id="ARBA00023180"/>
    </source>
</evidence>
<dbReference type="EMBL" id="BAABME010005719">
    <property type="protein sequence ID" value="GAA0166419.1"/>
    <property type="molecule type" value="Genomic_DNA"/>
</dbReference>
<keyword evidence="7" id="KW-0325">Glycoprotein</keyword>
<keyword evidence="5" id="KW-0472">Membrane</keyword>
<protein>
    <recommendedName>
        <fullName evidence="11">X8 domain-containing protein</fullName>
    </recommendedName>
</protein>
<reference evidence="12 13" key="1">
    <citation type="submission" date="2024-01" db="EMBL/GenBank/DDBJ databases">
        <title>The complete chloroplast genome sequence of Lithospermum erythrorhizon: insights into the phylogenetic relationship among Boraginaceae species and the maternal lineages of purple gromwells.</title>
        <authorList>
            <person name="Okada T."/>
            <person name="Watanabe K."/>
        </authorList>
    </citation>
    <scope>NUCLEOTIDE SEQUENCE [LARGE SCALE GENOMIC DNA]</scope>
</reference>
<dbReference type="SMART" id="SM00768">
    <property type="entry name" value="X8"/>
    <property type="match status" value="1"/>
</dbReference>
<evidence type="ECO:0000256" key="9">
    <source>
        <dbReference type="SAM" id="MobiDB-lite"/>
    </source>
</evidence>
<feature type="chain" id="PRO_5043371506" description="X8 domain-containing protein" evidence="10">
    <location>
        <begin position="31"/>
        <end position="197"/>
    </location>
</feature>
<feature type="compositionally biased region" description="Low complexity" evidence="9">
    <location>
        <begin position="137"/>
        <end position="146"/>
    </location>
</feature>
<proteinExistence type="predicted"/>
<dbReference type="GO" id="GO:0098552">
    <property type="term" value="C:side of membrane"/>
    <property type="evidence" value="ECO:0007669"/>
    <property type="project" value="UniProtKB-KW"/>
</dbReference>